<dbReference type="AlphaFoldDB" id="A0A1I3T9M7"/>
<dbReference type="NCBIfam" id="TIGR00813">
    <property type="entry name" value="sss"/>
    <property type="match status" value="1"/>
</dbReference>
<feature type="transmembrane region" description="Helical" evidence="9">
    <location>
        <begin position="519"/>
        <end position="538"/>
    </location>
</feature>
<dbReference type="PANTHER" id="PTHR48086">
    <property type="entry name" value="SODIUM/PROLINE SYMPORTER-RELATED"/>
    <property type="match status" value="1"/>
</dbReference>
<feature type="transmembrane region" description="Helical" evidence="9">
    <location>
        <begin position="218"/>
        <end position="240"/>
    </location>
</feature>
<keyword evidence="11" id="KW-1185">Reference proteome</keyword>
<feature type="transmembrane region" description="Helical" evidence="9">
    <location>
        <begin position="487"/>
        <end position="512"/>
    </location>
</feature>
<evidence type="ECO:0000256" key="2">
    <source>
        <dbReference type="ARBA" id="ARBA00006434"/>
    </source>
</evidence>
<keyword evidence="5 9" id="KW-0812">Transmembrane</keyword>
<dbReference type="InterPro" id="IPR011849">
    <property type="entry name" value="Na/pantothenate_symporter"/>
</dbReference>
<name>A0A1I3T9M7_HALDA</name>
<evidence type="ECO:0000256" key="1">
    <source>
        <dbReference type="ARBA" id="ARBA00004141"/>
    </source>
</evidence>
<dbReference type="InterPro" id="IPR001734">
    <property type="entry name" value="Na/solute_symporter"/>
</dbReference>
<dbReference type="InterPro" id="IPR038377">
    <property type="entry name" value="Na/Glc_symporter_sf"/>
</dbReference>
<dbReference type="InterPro" id="IPR010398">
    <property type="entry name" value="DUF997"/>
</dbReference>
<dbReference type="PROSITE" id="PS00456">
    <property type="entry name" value="NA_SOLUT_SYMP_1"/>
    <property type="match status" value="1"/>
</dbReference>
<protein>
    <submittedName>
        <fullName evidence="10">Sodium/pantothenate symporter</fullName>
    </submittedName>
</protein>
<gene>
    <name evidence="10" type="ORF">SAMN04487936_103297</name>
</gene>
<dbReference type="GO" id="GO:0036376">
    <property type="term" value="P:sodium ion export across plasma membrane"/>
    <property type="evidence" value="ECO:0007669"/>
    <property type="project" value="InterPro"/>
</dbReference>
<keyword evidence="6 9" id="KW-1133">Transmembrane helix</keyword>
<feature type="transmembrane region" description="Helical" evidence="9">
    <location>
        <begin position="544"/>
        <end position="566"/>
    </location>
</feature>
<keyword evidence="7 9" id="KW-0472">Membrane</keyword>
<dbReference type="CDD" id="cd10327">
    <property type="entry name" value="SLC5sbd_PanF"/>
    <property type="match status" value="1"/>
</dbReference>
<evidence type="ECO:0000256" key="5">
    <source>
        <dbReference type="ARBA" id="ARBA00022692"/>
    </source>
</evidence>
<feature type="transmembrane region" description="Helical" evidence="9">
    <location>
        <begin position="100"/>
        <end position="118"/>
    </location>
</feature>
<dbReference type="Gene3D" id="1.20.1730.10">
    <property type="entry name" value="Sodium/glucose cotransporter"/>
    <property type="match status" value="1"/>
</dbReference>
<dbReference type="eggNOG" id="COG4145">
    <property type="taxonomic scope" value="Bacteria"/>
</dbReference>
<evidence type="ECO:0000256" key="4">
    <source>
        <dbReference type="ARBA" id="ARBA00022475"/>
    </source>
</evidence>
<dbReference type="NCBIfam" id="TIGR02119">
    <property type="entry name" value="panF"/>
    <property type="match status" value="1"/>
</dbReference>
<dbReference type="EMBL" id="FOSB01000003">
    <property type="protein sequence ID" value="SFJ67784.1"/>
    <property type="molecule type" value="Genomic_DNA"/>
</dbReference>
<reference evidence="11" key="1">
    <citation type="submission" date="2016-10" db="EMBL/GenBank/DDBJ databases">
        <authorList>
            <person name="Varghese N."/>
            <person name="Submissions S."/>
        </authorList>
    </citation>
    <scope>NUCLEOTIDE SEQUENCE [LARGE SCALE GENOMIC DNA]</scope>
    <source>
        <strain evidence="11">CGMCC 1.3704</strain>
    </source>
</reference>
<dbReference type="PANTHER" id="PTHR48086:SF4">
    <property type="entry name" value="SODIUM_PANTOTHENATE SYMPORTER"/>
    <property type="match status" value="1"/>
</dbReference>
<evidence type="ECO:0000313" key="11">
    <source>
        <dbReference type="Proteomes" id="UP000183557"/>
    </source>
</evidence>
<dbReference type="Pfam" id="PF06196">
    <property type="entry name" value="DUF997"/>
    <property type="match status" value="1"/>
</dbReference>
<feature type="transmembrane region" description="Helical" evidence="9">
    <location>
        <begin position="252"/>
        <end position="274"/>
    </location>
</feature>
<comment type="similarity">
    <text evidence="2 8">Belongs to the sodium:solute symporter (SSF) (TC 2.A.21) family.</text>
</comment>
<dbReference type="OrthoDB" id="9810181at2"/>
<organism evidence="10 11">
    <name type="scientific">Halobacillus dabanensis</name>
    <dbReference type="NCBI Taxonomy" id="240302"/>
    <lineage>
        <taxon>Bacteria</taxon>
        <taxon>Bacillati</taxon>
        <taxon>Bacillota</taxon>
        <taxon>Bacilli</taxon>
        <taxon>Bacillales</taxon>
        <taxon>Bacillaceae</taxon>
        <taxon>Halobacillus</taxon>
    </lineage>
</organism>
<accession>A0A1I3T9M7</accession>
<dbReference type="InterPro" id="IPR018212">
    <property type="entry name" value="Na/solute_symporter_CS"/>
</dbReference>
<dbReference type="STRING" id="240302.BN982_03288"/>
<dbReference type="GO" id="GO:0005886">
    <property type="term" value="C:plasma membrane"/>
    <property type="evidence" value="ECO:0007669"/>
    <property type="project" value="TreeGrafter"/>
</dbReference>
<dbReference type="RefSeq" id="WP_083412598.1">
    <property type="nucleotide sequence ID" value="NZ_FOSB01000003.1"/>
</dbReference>
<feature type="transmembrane region" description="Helical" evidence="9">
    <location>
        <begin position="165"/>
        <end position="190"/>
    </location>
</feature>
<keyword evidence="3" id="KW-0813">Transport</keyword>
<evidence type="ECO:0000256" key="6">
    <source>
        <dbReference type="ARBA" id="ARBA00022989"/>
    </source>
</evidence>
<dbReference type="Proteomes" id="UP000183557">
    <property type="component" value="Unassembled WGS sequence"/>
</dbReference>
<evidence type="ECO:0000256" key="9">
    <source>
        <dbReference type="SAM" id="Phobius"/>
    </source>
</evidence>
<feature type="transmembrane region" description="Helical" evidence="9">
    <location>
        <begin position="368"/>
        <end position="394"/>
    </location>
</feature>
<evidence type="ECO:0000256" key="8">
    <source>
        <dbReference type="RuleBase" id="RU362091"/>
    </source>
</evidence>
<feature type="transmembrane region" description="Helical" evidence="9">
    <location>
        <begin position="53"/>
        <end position="80"/>
    </location>
</feature>
<proteinExistence type="inferred from homology"/>
<comment type="subcellular location">
    <subcellularLocation>
        <location evidence="1">Membrane</location>
        <topology evidence="1">Multi-pass membrane protein</topology>
    </subcellularLocation>
</comment>
<evidence type="ECO:0000313" key="10">
    <source>
        <dbReference type="EMBL" id="SFJ67784.1"/>
    </source>
</evidence>
<sequence length="583" mass="63286">MNHENRREEDSRYKVANKEALIGVGLVVLNFILWYGFAYGLGSGPVEEYNYIFGLPAWFFYSCIVVTIVIFILVILSVVFLFKEVPLEDEEGGREMNWEVVIPLLIFLVIIFFIGFYASKYLKTTADFLQEYFLGSRQLGGFILAMTMVATYGSASSFVGGPGVAYTMGLGWVLLSMTQLATGYFVLSVLGKKFAIMARKIRAVTLIDFLKERYQSKWVVILSATSIIIFLFSAMAAQWVGGARLIESLTGLSYTAALFIFAVSVLVYVIIGGFRAVAITDTVQGVVMFFGTLIILIGTIIAGGGVENIVSDLAAENPDLISPYGADGSLTPLYVSSFWILVGVGVVGLPQVAVRAMSYKSSRGMHRALIIGTAVVGFIMLGMHLAGVFARPVLPGIEVGDTVMPRIAMEVLPGWLAGIVLAAPMAAIMSTVDSLLLLVSSAVVKDVYLNYVKPGADDKTVKRFSITVTTVIGLLVFAMAIQPPDLLIWLNLFAFGGLEAAFIWPVVMGLYWKKGNASGAMASIVTGVGSYIVFHSFMPNAFGMHTVVLPVVLSFLAYVGVSLLTVKQHAEVQKQVFQKLWSS</sequence>
<dbReference type="InterPro" id="IPR050277">
    <property type="entry name" value="Sodium:Solute_Symporter"/>
</dbReference>
<feature type="transmembrane region" description="Helical" evidence="9">
    <location>
        <begin position="414"/>
        <end position="444"/>
    </location>
</feature>
<dbReference type="Pfam" id="PF00474">
    <property type="entry name" value="SSF"/>
    <property type="match status" value="1"/>
</dbReference>
<dbReference type="PROSITE" id="PS00457">
    <property type="entry name" value="NA_SOLUT_SYMP_2"/>
    <property type="match status" value="1"/>
</dbReference>
<dbReference type="GO" id="GO:0015081">
    <property type="term" value="F:sodium ion transmembrane transporter activity"/>
    <property type="evidence" value="ECO:0007669"/>
    <property type="project" value="InterPro"/>
</dbReference>
<dbReference type="GO" id="GO:0015233">
    <property type="term" value="F:pantothenate transmembrane transporter activity"/>
    <property type="evidence" value="ECO:0007669"/>
    <property type="project" value="InterPro"/>
</dbReference>
<evidence type="ECO:0000256" key="3">
    <source>
        <dbReference type="ARBA" id="ARBA00022448"/>
    </source>
</evidence>
<evidence type="ECO:0000256" key="7">
    <source>
        <dbReference type="ARBA" id="ARBA00023136"/>
    </source>
</evidence>
<dbReference type="PROSITE" id="PS50283">
    <property type="entry name" value="NA_SOLUT_SYMP_3"/>
    <property type="match status" value="1"/>
</dbReference>
<feature type="transmembrane region" description="Helical" evidence="9">
    <location>
        <begin position="286"/>
        <end position="306"/>
    </location>
</feature>
<feature type="transmembrane region" description="Helical" evidence="9">
    <location>
        <begin position="464"/>
        <end position="481"/>
    </location>
</feature>
<keyword evidence="4" id="KW-1003">Cell membrane</keyword>
<feature type="transmembrane region" description="Helical" evidence="9">
    <location>
        <begin position="20"/>
        <end position="41"/>
    </location>
</feature>
<feature type="transmembrane region" description="Helical" evidence="9">
    <location>
        <begin position="333"/>
        <end position="356"/>
    </location>
</feature>